<evidence type="ECO:0000256" key="2">
    <source>
        <dbReference type="ARBA" id="ARBA00022643"/>
    </source>
</evidence>
<dbReference type="Proteomes" id="UP001174909">
    <property type="component" value="Unassembled WGS sequence"/>
</dbReference>
<protein>
    <submittedName>
        <fullName evidence="6">Methanesulfonate monooxygenase</fullName>
    </submittedName>
</protein>
<dbReference type="GO" id="GO:0008726">
    <property type="term" value="F:alkanesulfonate monooxygenase activity"/>
    <property type="evidence" value="ECO:0007669"/>
    <property type="project" value="TreeGrafter"/>
</dbReference>
<keyword evidence="4 6" id="KW-0503">Monooxygenase</keyword>
<keyword evidence="7" id="KW-1185">Reference proteome</keyword>
<dbReference type="InterPro" id="IPR050172">
    <property type="entry name" value="SsuD_RutA_monooxygenase"/>
</dbReference>
<comment type="caution">
    <text evidence="6">The sequence shown here is derived from an EMBL/GenBank/DDBJ whole genome shotgun (WGS) entry which is preliminary data.</text>
</comment>
<accession>A0AA35TJC4</accession>
<evidence type="ECO:0000256" key="4">
    <source>
        <dbReference type="ARBA" id="ARBA00023033"/>
    </source>
</evidence>
<dbReference type="Gene3D" id="3.20.20.30">
    <property type="entry name" value="Luciferase-like domain"/>
    <property type="match status" value="1"/>
</dbReference>
<feature type="domain" description="Luciferase-like" evidence="5">
    <location>
        <begin position="10"/>
        <end position="321"/>
    </location>
</feature>
<dbReference type="CDD" id="cd01094">
    <property type="entry name" value="Alkanesulfonate_monoxygenase"/>
    <property type="match status" value="1"/>
</dbReference>
<dbReference type="InterPro" id="IPR011251">
    <property type="entry name" value="Luciferase-like_dom"/>
</dbReference>
<keyword evidence="1" id="KW-0285">Flavoprotein</keyword>
<reference evidence="6" key="1">
    <citation type="submission" date="2023-03" db="EMBL/GenBank/DDBJ databases">
        <authorList>
            <person name="Steffen K."/>
            <person name="Cardenas P."/>
        </authorList>
    </citation>
    <scope>NUCLEOTIDE SEQUENCE</scope>
</reference>
<dbReference type="EMBL" id="CASHTH010003739">
    <property type="protein sequence ID" value="CAI8048631.1"/>
    <property type="molecule type" value="Genomic_DNA"/>
</dbReference>
<proteinExistence type="predicted"/>
<gene>
    <name evidence="6" type="ORF">GBAR_LOCUS26814</name>
</gene>
<dbReference type="InterPro" id="IPR036661">
    <property type="entry name" value="Luciferase-like_sf"/>
</dbReference>
<evidence type="ECO:0000313" key="6">
    <source>
        <dbReference type="EMBL" id="CAI8048631.1"/>
    </source>
</evidence>
<keyword evidence="2" id="KW-0288">FMN</keyword>
<dbReference type="SUPFAM" id="SSF51679">
    <property type="entry name" value="Bacterial luciferase-like"/>
    <property type="match status" value="1"/>
</dbReference>
<evidence type="ECO:0000256" key="3">
    <source>
        <dbReference type="ARBA" id="ARBA00023002"/>
    </source>
</evidence>
<evidence type="ECO:0000259" key="5">
    <source>
        <dbReference type="Pfam" id="PF00296"/>
    </source>
</evidence>
<name>A0AA35TJC4_GEOBA</name>
<dbReference type="GO" id="GO:0046306">
    <property type="term" value="P:alkanesulfonate catabolic process"/>
    <property type="evidence" value="ECO:0007669"/>
    <property type="project" value="TreeGrafter"/>
</dbReference>
<dbReference type="PANTHER" id="PTHR42847:SF4">
    <property type="entry name" value="ALKANESULFONATE MONOOXYGENASE-RELATED"/>
    <property type="match status" value="1"/>
</dbReference>
<keyword evidence="3" id="KW-0560">Oxidoreductase</keyword>
<evidence type="ECO:0000313" key="7">
    <source>
        <dbReference type="Proteomes" id="UP001174909"/>
    </source>
</evidence>
<dbReference type="AlphaFoldDB" id="A0AA35TJC4"/>
<dbReference type="Pfam" id="PF00296">
    <property type="entry name" value="Bac_luciferase"/>
    <property type="match status" value="1"/>
</dbReference>
<organism evidence="6 7">
    <name type="scientific">Geodia barretti</name>
    <name type="common">Barrett's horny sponge</name>
    <dbReference type="NCBI Taxonomy" id="519541"/>
    <lineage>
        <taxon>Eukaryota</taxon>
        <taxon>Metazoa</taxon>
        <taxon>Porifera</taxon>
        <taxon>Demospongiae</taxon>
        <taxon>Heteroscleromorpha</taxon>
        <taxon>Tetractinellida</taxon>
        <taxon>Astrophorina</taxon>
        <taxon>Geodiidae</taxon>
        <taxon>Geodia</taxon>
    </lineage>
</organism>
<evidence type="ECO:0000256" key="1">
    <source>
        <dbReference type="ARBA" id="ARBA00022630"/>
    </source>
</evidence>
<sequence length="361" mass="39988">MTAARPQPLFHWFIPIDGDGVRLGTARAERPPDFDYLTRVVRTAEEQGFHGLLIPTRAPLMETWTTATALAALTTRIRFLIAVRPGFIAVGLLAKMVATLDQISRGRVDINIVPGGIRHDFERLGVDSDHAGRYAQAEELMRACRALWTGEVTDFAGRHLTLRGARCVPPPFGTPRFYQGGASPRAEALAAREADVYLLWIEPLEQIAARIERVRAAYETCGRVPAFGLRTHLIVRDDADEAWDAARRLIADADPEVLRQRQAVAVGGQAASGATVDRHRLGRHLWTGLATVRVNCGTAIVGTPQQAAEELYEYWKLGVDEFILSGFPHVEECVRARQAVLPLLRAYIAGESHRQLPLEKR</sequence>
<dbReference type="PANTHER" id="PTHR42847">
    <property type="entry name" value="ALKANESULFONATE MONOOXYGENASE"/>
    <property type="match status" value="1"/>
</dbReference>